<proteinExistence type="predicted"/>
<gene>
    <name evidence="2" type="ORF">UR21_C0019G0003</name>
</gene>
<dbReference type="GO" id="GO:0016491">
    <property type="term" value="F:oxidoreductase activity"/>
    <property type="evidence" value="ECO:0007669"/>
    <property type="project" value="InterPro"/>
</dbReference>
<dbReference type="AlphaFoldDB" id="A0A0G0BIU1"/>
<dbReference type="GO" id="GO:0016209">
    <property type="term" value="F:antioxidant activity"/>
    <property type="evidence" value="ECO:0007669"/>
    <property type="project" value="InterPro"/>
</dbReference>
<dbReference type="Pfam" id="PF00578">
    <property type="entry name" value="AhpC-TSA"/>
    <property type="match status" value="1"/>
</dbReference>
<evidence type="ECO:0000259" key="1">
    <source>
        <dbReference type="Pfam" id="PF00578"/>
    </source>
</evidence>
<reference evidence="2 3" key="1">
    <citation type="journal article" date="2015" name="Nature">
        <title>rRNA introns, odd ribosomes, and small enigmatic genomes across a large radiation of phyla.</title>
        <authorList>
            <person name="Brown C.T."/>
            <person name="Hug L.A."/>
            <person name="Thomas B.C."/>
            <person name="Sharon I."/>
            <person name="Castelle C.J."/>
            <person name="Singh A."/>
            <person name="Wilkins M.J."/>
            <person name="Williams K.H."/>
            <person name="Banfield J.F."/>
        </authorList>
    </citation>
    <scope>NUCLEOTIDE SEQUENCE [LARGE SCALE GENOMIC DNA]</scope>
</reference>
<name>A0A0G0BIU1_9BACT</name>
<dbReference type="SUPFAM" id="SSF52833">
    <property type="entry name" value="Thioredoxin-like"/>
    <property type="match status" value="1"/>
</dbReference>
<accession>A0A0G0BIU1</accession>
<protein>
    <recommendedName>
        <fullName evidence="1">Alkyl hydroperoxide reductase subunit C/ Thiol specific antioxidant domain-containing protein</fullName>
    </recommendedName>
</protein>
<dbReference type="Proteomes" id="UP000034803">
    <property type="component" value="Unassembled WGS sequence"/>
</dbReference>
<feature type="domain" description="Alkyl hydroperoxide reductase subunit C/ Thiol specific antioxidant" evidence="1">
    <location>
        <begin position="4"/>
        <end position="94"/>
    </location>
</feature>
<evidence type="ECO:0000313" key="2">
    <source>
        <dbReference type="EMBL" id="KKP30957.1"/>
    </source>
</evidence>
<dbReference type="InterPro" id="IPR036249">
    <property type="entry name" value="Thioredoxin-like_sf"/>
</dbReference>
<organism evidence="2 3">
    <name type="scientific">Candidatus Woesebacteria bacterium GW2011_GWC2_31_9</name>
    <dbReference type="NCBI Taxonomy" id="1618586"/>
    <lineage>
        <taxon>Bacteria</taxon>
        <taxon>Candidatus Woeseibacteriota</taxon>
    </lineage>
</organism>
<dbReference type="EMBL" id="LBOI01000019">
    <property type="protein sequence ID" value="KKP30957.1"/>
    <property type="molecule type" value="Genomic_DNA"/>
</dbReference>
<sequence length="119" mass="13593">MCYPACWNQISAFGKDQSFKEENTVVLNITTDPKENWKKAIDKMPELGVSTVLFDDKRIASNLYGVLALESSMHRGQFPGHTYILIDKNGIIRFTQDDPQMAIRNQELISEIKKLDSLQ</sequence>
<dbReference type="PATRIC" id="fig|1618586.3.peg.836"/>
<evidence type="ECO:0000313" key="3">
    <source>
        <dbReference type="Proteomes" id="UP000034803"/>
    </source>
</evidence>
<comment type="caution">
    <text evidence="2">The sequence shown here is derived from an EMBL/GenBank/DDBJ whole genome shotgun (WGS) entry which is preliminary data.</text>
</comment>
<dbReference type="Gene3D" id="3.40.30.10">
    <property type="entry name" value="Glutaredoxin"/>
    <property type="match status" value="1"/>
</dbReference>
<dbReference type="InterPro" id="IPR000866">
    <property type="entry name" value="AhpC/TSA"/>
</dbReference>